<dbReference type="Pfam" id="PF13913">
    <property type="entry name" value="zf-C2HC_2"/>
    <property type="match status" value="1"/>
</dbReference>
<evidence type="ECO:0000256" key="1">
    <source>
        <dbReference type="ARBA" id="ARBA00022723"/>
    </source>
</evidence>
<dbReference type="PANTHER" id="PTHR13555">
    <property type="entry name" value="C2H2 ZINC FINGER CGI-62-RELATED"/>
    <property type="match status" value="1"/>
</dbReference>
<dbReference type="GO" id="GO:0008270">
    <property type="term" value="F:zinc ion binding"/>
    <property type="evidence" value="ECO:0007669"/>
    <property type="project" value="UniProtKB-KW"/>
</dbReference>
<feature type="region of interest" description="Disordered" evidence="6">
    <location>
        <begin position="172"/>
        <end position="192"/>
    </location>
</feature>
<reference evidence="8" key="1">
    <citation type="submission" date="2021-01" db="EMBL/GenBank/DDBJ databases">
        <authorList>
            <person name="Corre E."/>
            <person name="Pelletier E."/>
            <person name="Niang G."/>
            <person name="Scheremetjew M."/>
            <person name="Finn R."/>
            <person name="Kale V."/>
            <person name="Holt S."/>
            <person name="Cochrane G."/>
            <person name="Meng A."/>
            <person name="Brown T."/>
            <person name="Cohen L."/>
        </authorList>
    </citation>
    <scope>NUCLEOTIDE SEQUENCE</scope>
    <source>
        <strain evidence="8">Ras09</strain>
    </source>
</reference>
<keyword evidence="1" id="KW-0479">Metal-binding</keyword>
<accession>A0A7S3CNL9</accession>
<evidence type="ECO:0000313" key="8">
    <source>
        <dbReference type="EMBL" id="CAE0232952.1"/>
    </source>
</evidence>
<dbReference type="EMBL" id="HBIA01009090">
    <property type="protein sequence ID" value="CAE0232952.1"/>
    <property type="molecule type" value="Transcribed_RNA"/>
</dbReference>
<evidence type="ECO:0000259" key="7">
    <source>
        <dbReference type="PROSITE" id="PS52027"/>
    </source>
</evidence>
<feature type="compositionally biased region" description="Polar residues" evidence="6">
    <location>
        <begin position="20"/>
        <end position="32"/>
    </location>
</feature>
<protein>
    <recommendedName>
        <fullName evidence="7">C2HC/C3H-type domain-containing protein</fullName>
    </recommendedName>
</protein>
<feature type="domain" description="C2HC/C3H-type" evidence="7">
    <location>
        <begin position="157"/>
        <end position="186"/>
    </location>
</feature>
<evidence type="ECO:0000256" key="3">
    <source>
        <dbReference type="ARBA" id="ARBA00022771"/>
    </source>
</evidence>
<keyword evidence="2" id="KW-0677">Repeat</keyword>
<gene>
    <name evidence="8" type="ORF">SRAS04492_LOCUS4750</name>
</gene>
<dbReference type="Gene3D" id="3.30.160.60">
    <property type="entry name" value="Classic Zinc Finger"/>
    <property type="match status" value="1"/>
</dbReference>
<keyword evidence="4" id="KW-0862">Zinc</keyword>
<evidence type="ECO:0000256" key="4">
    <source>
        <dbReference type="ARBA" id="ARBA00022833"/>
    </source>
</evidence>
<feature type="compositionally biased region" description="Basic and acidic residues" evidence="6">
    <location>
        <begin position="142"/>
        <end position="154"/>
    </location>
</feature>
<proteinExistence type="predicted"/>
<evidence type="ECO:0000256" key="5">
    <source>
        <dbReference type="PROSITE-ProRule" id="PRU01371"/>
    </source>
</evidence>
<feature type="compositionally biased region" description="Basic and acidic residues" evidence="6">
    <location>
        <begin position="9"/>
        <end position="18"/>
    </location>
</feature>
<dbReference type="InterPro" id="IPR026319">
    <property type="entry name" value="ZC2HC1A/B-like"/>
</dbReference>
<dbReference type="PROSITE" id="PS52027">
    <property type="entry name" value="ZF_C2HC_C3H"/>
    <property type="match status" value="1"/>
</dbReference>
<dbReference type="AlphaFoldDB" id="A0A7S3CNL9"/>
<sequence length="192" mass="21517">MARSVNISKAEESSEVERMSQANSNVRSSMAQNLKGLKMRKKSNMSHQSYHEGMDDGGPELRLPQIGDGARNMQSLNSQSQTSGSVQRKMPYREPANLRSLSQNKPSLRSAEDSQGPAKTAAKKSKWQIQSEQFRAAMRASSKKEGDTKVEEVVDDGRKQCPYCSRKFNPEPYERHLPICPKNKGNKGKMKI</sequence>
<evidence type="ECO:0000256" key="2">
    <source>
        <dbReference type="ARBA" id="ARBA00022737"/>
    </source>
</evidence>
<organism evidence="8">
    <name type="scientific">Strombidium rassoulzadegani</name>
    <dbReference type="NCBI Taxonomy" id="1082188"/>
    <lineage>
        <taxon>Eukaryota</taxon>
        <taxon>Sar</taxon>
        <taxon>Alveolata</taxon>
        <taxon>Ciliophora</taxon>
        <taxon>Intramacronucleata</taxon>
        <taxon>Spirotrichea</taxon>
        <taxon>Oligotrichia</taxon>
        <taxon>Strombidiidae</taxon>
        <taxon>Strombidium</taxon>
    </lineage>
</organism>
<keyword evidence="3 5" id="KW-0863">Zinc-finger</keyword>
<name>A0A7S3CNL9_9SPIT</name>
<dbReference type="PANTHER" id="PTHR13555:SF36">
    <property type="entry name" value="ZINC FINGER C2HC DOMAIN-CONTAINING PROTEIN 1B"/>
    <property type="match status" value="1"/>
</dbReference>
<evidence type="ECO:0000256" key="6">
    <source>
        <dbReference type="SAM" id="MobiDB-lite"/>
    </source>
</evidence>
<feature type="compositionally biased region" description="Polar residues" evidence="6">
    <location>
        <begin position="72"/>
        <end position="86"/>
    </location>
</feature>
<dbReference type="InterPro" id="IPR049899">
    <property type="entry name" value="Znf_C2HC_C3H"/>
</dbReference>
<feature type="region of interest" description="Disordered" evidence="6">
    <location>
        <begin position="1"/>
        <end position="154"/>
    </location>
</feature>